<keyword evidence="4" id="KW-0378">Hydrolase</keyword>
<proteinExistence type="inferred from homology"/>
<comment type="caution">
    <text evidence="8">The sequence shown here is derived from an EMBL/GenBank/DDBJ whole genome shotgun (WGS) entry which is preliminary data.</text>
</comment>
<dbReference type="CDD" id="cd09116">
    <property type="entry name" value="PLDc_Nuc_like"/>
    <property type="match status" value="1"/>
</dbReference>
<keyword evidence="6" id="KW-0443">Lipid metabolism</keyword>
<dbReference type="GO" id="GO:0016891">
    <property type="term" value="F:RNA endonuclease activity producing 5'-phosphomonoesters, hydrolytic mechanism"/>
    <property type="evidence" value="ECO:0007669"/>
    <property type="project" value="TreeGrafter"/>
</dbReference>
<dbReference type="SUPFAM" id="SSF56024">
    <property type="entry name" value="Phospholipase D/nuclease"/>
    <property type="match status" value="2"/>
</dbReference>
<dbReference type="InterPro" id="IPR001736">
    <property type="entry name" value="PLipase_D/transphosphatidylase"/>
</dbReference>
<evidence type="ECO:0000256" key="5">
    <source>
        <dbReference type="ARBA" id="ARBA00022963"/>
    </source>
</evidence>
<keyword evidence="9" id="KW-1185">Reference proteome</keyword>
<dbReference type="OrthoDB" id="9765044at2"/>
<sequence length="334" mass="38134">MKKLLFLLFTVVLIAKEQLFVHVPSSLPSSATNTSFGRELLVLIDDAKEEISFAIYGLREQDAVLEALIRAKKRGVTIKAVVDSDSHGNNYYTDTHTLYKHFSVVSDGKSYIMHNKFFIIDRKTLWSGSANISDTGTGGYNANNAVTTDDKRVVSLYQEEFDEMFDEKKFSKKKNKRGYERIKTEDSIISVYFSPKSNTYEEGIKELIRNAKEYIFVPIFYLTHKELSYELMRAKKRGVDVKIILDASAAGNKYSMHKKLREEGVEVKVENFGGKMHCKSMVVDDSHIISGSMNFTKAGNSTNDENTLIIQNSTLAIKYKNYFLELWQKIPDKQ</sequence>
<dbReference type="GO" id="GO:0006793">
    <property type="term" value="P:phosphorus metabolic process"/>
    <property type="evidence" value="ECO:0007669"/>
    <property type="project" value="UniProtKB-ARBA"/>
</dbReference>
<dbReference type="RefSeq" id="WP_137014402.1">
    <property type="nucleotide sequence ID" value="NZ_SZPX01000006.1"/>
</dbReference>
<comment type="catalytic activity">
    <reaction evidence="1">
        <text>a 1,2-diacyl-sn-glycero-3-phosphocholine + H2O = a 1,2-diacyl-sn-glycero-3-phosphate + choline + H(+)</text>
        <dbReference type="Rhea" id="RHEA:14445"/>
        <dbReference type="ChEBI" id="CHEBI:15354"/>
        <dbReference type="ChEBI" id="CHEBI:15377"/>
        <dbReference type="ChEBI" id="CHEBI:15378"/>
        <dbReference type="ChEBI" id="CHEBI:57643"/>
        <dbReference type="ChEBI" id="CHEBI:58608"/>
        <dbReference type="EC" id="3.1.4.4"/>
    </reaction>
</comment>
<keyword evidence="5" id="KW-0442">Lipid degradation</keyword>
<comment type="similarity">
    <text evidence="2">Belongs to the phospholipase D family.</text>
</comment>
<dbReference type="PANTHER" id="PTHR43856">
    <property type="entry name" value="CARDIOLIPIN HYDROLASE"/>
    <property type="match status" value="1"/>
</dbReference>
<dbReference type="InterPro" id="IPR051406">
    <property type="entry name" value="PLD_domain"/>
</dbReference>
<dbReference type="GO" id="GO:0004630">
    <property type="term" value="F:phospholipase D activity"/>
    <property type="evidence" value="ECO:0007669"/>
    <property type="project" value="UniProtKB-EC"/>
</dbReference>
<organism evidence="8 9">
    <name type="scientific">Sulfurimonas crateris</name>
    <dbReference type="NCBI Taxonomy" id="2574727"/>
    <lineage>
        <taxon>Bacteria</taxon>
        <taxon>Pseudomonadati</taxon>
        <taxon>Campylobacterota</taxon>
        <taxon>Epsilonproteobacteria</taxon>
        <taxon>Campylobacterales</taxon>
        <taxon>Sulfurimonadaceae</taxon>
        <taxon>Sulfurimonas</taxon>
    </lineage>
</organism>
<dbReference type="EMBL" id="SZPX01000006">
    <property type="protein sequence ID" value="TKI69055.1"/>
    <property type="molecule type" value="Genomic_DNA"/>
</dbReference>
<feature type="domain" description="PLD phosphodiesterase" evidence="7">
    <location>
        <begin position="109"/>
        <end position="136"/>
    </location>
</feature>
<evidence type="ECO:0000256" key="3">
    <source>
        <dbReference type="ARBA" id="ARBA00012027"/>
    </source>
</evidence>
<dbReference type="GO" id="GO:0016042">
    <property type="term" value="P:lipid catabolic process"/>
    <property type="evidence" value="ECO:0007669"/>
    <property type="project" value="UniProtKB-KW"/>
</dbReference>
<dbReference type="SMART" id="SM00155">
    <property type="entry name" value="PLDc"/>
    <property type="match status" value="2"/>
</dbReference>
<evidence type="ECO:0000256" key="1">
    <source>
        <dbReference type="ARBA" id="ARBA00000798"/>
    </source>
</evidence>
<protein>
    <recommendedName>
        <fullName evidence="3">phospholipase D</fullName>
        <ecNumber evidence="3">3.1.4.4</ecNumber>
    </recommendedName>
</protein>
<dbReference type="Proteomes" id="UP000309561">
    <property type="component" value="Unassembled WGS sequence"/>
</dbReference>
<dbReference type="EC" id="3.1.4.4" evidence="3"/>
<dbReference type="Pfam" id="PF13091">
    <property type="entry name" value="PLDc_2"/>
    <property type="match status" value="2"/>
</dbReference>
<name>A0A4U2Z5H8_9BACT</name>
<dbReference type="PROSITE" id="PS50035">
    <property type="entry name" value="PLD"/>
    <property type="match status" value="2"/>
</dbReference>
<evidence type="ECO:0000313" key="9">
    <source>
        <dbReference type="Proteomes" id="UP000309561"/>
    </source>
</evidence>
<evidence type="ECO:0000256" key="2">
    <source>
        <dbReference type="ARBA" id="ARBA00008664"/>
    </source>
</evidence>
<evidence type="ECO:0000256" key="4">
    <source>
        <dbReference type="ARBA" id="ARBA00022801"/>
    </source>
</evidence>
<dbReference type="AlphaFoldDB" id="A0A4U2Z5H8"/>
<feature type="domain" description="PLD phosphodiesterase" evidence="7">
    <location>
        <begin position="272"/>
        <end position="299"/>
    </location>
</feature>
<evidence type="ECO:0000256" key="6">
    <source>
        <dbReference type="ARBA" id="ARBA00023098"/>
    </source>
</evidence>
<gene>
    <name evidence="8" type="ORF">FCU45_08830</name>
</gene>
<evidence type="ECO:0000313" key="8">
    <source>
        <dbReference type="EMBL" id="TKI69055.1"/>
    </source>
</evidence>
<dbReference type="PANTHER" id="PTHR43856:SF1">
    <property type="entry name" value="MITOCHONDRIAL CARDIOLIPIN HYDROLASE"/>
    <property type="match status" value="1"/>
</dbReference>
<dbReference type="Gene3D" id="3.30.870.10">
    <property type="entry name" value="Endonuclease Chain A"/>
    <property type="match status" value="2"/>
</dbReference>
<dbReference type="InterPro" id="IPR025202">
    <property type="entry name" value="PLD-like_dom"/>
</dbReference>
<accession>A0A4U2Z5H8</accession>
<evidence type="ECO:0000259" key="7">
    <source>
        <dbReference type="PROSITE" id="PS50035"/>
    </source>
</evidence>
<reference evidence="8 9" key="1">
    <citation type="submission" date="2019-04" db="EMBL/GenBank/DDBJ databases">
        <title>Sulfurimonas crateris sp. nov. a facultative anaerobic sulfur-oxidizing chemolithautotrophic bacterium isolated from a terrestrial mud vulcano.</title>
        <authorList>
            <person name="Ratnikova N.M."/>
            <person name="Slobodkin A.I."/>
            <person name="Merkel A.Y."/>
            <person name="Novikov A."/>
            <person name="Bonch-Osmolovskaya E.A."/>
            <person name="Slobodkina G.B."/>
        </authorList>
    </citation>
    <scope>NUCLEOTIDE SEQUENCE [LARGE SCALE GENOMIC DNA]</scope>
    <source>
        <strain evidence="8 9">SN118</strain>
    </source>
</reference>